<evidence type="ECO:0000256" key="1">
    <source>
        <dbReference type="ARBA" id="ARBA00010515"/>
    </source>
</evidence>
<dbReference type="PROSITE" id="PS01173">
    <property type="entry name" value="LIPASE_GDXG_HIS"/>
    <property type="match status" value="1"/>
</dbReference>
<dbReference type="InterPro" id="IPR050300">
    <property type="entry name" value="GDXG_lipolytic_enzyme"/>
</dbReference>
<comment type="similarity">
    <text evidence="1">Belongs to the 'GDXG' lipolytic enzyme family.</text>
</comment>
<feature type="domain" description="Alpha/beta hydrolase fold-3" evidence="3">
    <location>
        <begin position="89"/>
        <end position="295"/>
    </location>
</feature>
<dbReference type="Proteomes" id="UP000298781">
    <property type="component" value="Chromosome"/>
</dbReference>
<evidence type="ECO:0000313" key="5">
    <source>
        <dbReference type="Proteomes" id="UP000298781"/>
    </source>
</evidence>
<keyword evidence="5" id="KW-1185">Reference proteome</keyword>
<dbReference type="EMBL" id="CP039690">
    <property type="protein sequence ID" value="QCI66770.1"/>
    <property type="molecule type" value="Genomic_DNA"/>
</dbReference>
<dbReference type="AlphaFoldDB" id="A0A4D7B8K7"/>
<dbReference type="GO" id="GO:0016787">
    <property type="term" value="F:hydrolase activity"/>
    <property type="evidence" value="ECO:0007669"/>
    <property type="project" value="UniProtKB-KW"/>
</dbReference>
<dbReference type="RefSeq" id="WP_136962209.1">
    <property type="nucleotide sequence ID" value="NZ_CP039690.1"/>
</dbReference>
<keyword evidence="2 4" id="KW-0378">Hydrolase</keyword>
<organism evidence="4 5">
    <name type="scientific">Phreatobacter stygius</name>
    <dbReference type="NCBI Taxonomy" id="1940610"/>
    <lineage>
        <taxon>Bacteria</taxon>
        <taxon>Pseudomonadati</taxon>
        <taxon>Pseudomonadota</taxon>
        <taxon>Alphaproteobacteria</taxon>
        <taxon>Hyphomicrobiales</taxon>
        <taxon>Phreatobacteraceae</taxon>
        <taxon>Phreatobacter</taxon>
    </lineage>
</organism>
<dbReference type="OrthoDB" id="9806180at2"/>
<dbReference type="InterPro" id="IPR029058">
    <property type="entry name" value="AB_hydrolase_fold"/>
</dbReference>
<dbReference type="InterPro" id="IPR002168">
    <property type="entry name" value="Lipase_GDXG_HIS_AS"/>
</dbReference>
<gene>
    <name evidence="4" type="ORF">E8M01_22520</name>
</gene>
<dbReference type="SUPFAM" id="SSF53474">
    <property type="entry name" value="alpha/beta-Hydrolases"/>
    <property type="match status" value="1"/>
</dbReference>
<protein>
    <submittedName>
        <fullName evidence="4">Alpha/beta hydrolase</fullName>
    </submittedName>
</protein>
<proteinExistence type="inferred from homology"/>
<evidence type="ECO:0000256" key="2">
    <source>
        <dbReference type="ARBA" id="ARBA00022801"/>
    </source>
</evidence>
<sequence length="327" mass="35767">MSDAVLSLPPLDPEIAEFVARMRAASAKYPPRESMSVSRAREVAEIVRKSWTEGGPVMAETAEHQIPTRHGPVRIRIHYPETRRPLPAFVYIHGGGWTLFSVDTHDRLMREYAARAGVAVVGIDYSRAPEARFPQPLEETIDIVRWLNHAGPALGLDVSSLVIGGDSAGGNISVSTALVLRDAGEDLIKGMVLNYGCYDIDFLSESVVRYGGGDYLLTTHMMLWFSWQYLRAPQDAANPLASPLRARLAGLPPAFMAITELDVLYDQNIAMERALKAAGVAVEAHVYKGTVHSFLEAMSIADVSVRAIAETADWLKRLIASRTGRGA</sequence>
<dbReference type="PANTHER" id="PTHR48081">
    <property type="entry name" value="AB HYDROLASE SUPERFAMILY PROTEIN C4A8.06C"/>
    <property type="match status" value="1"/>
</dbReference>
<dbReference type="KEGG" id="pstg:E8M01_22520"/>
<dbReference type="Gene3D" id="3.40.50.1820">
    <property type="entry name" value="alpha/beta hydrolase"/>
    <property type="match status" value="1"/>
</dbReference>
<evidence type="ECO:0000313" key="4">
    <source>
        <dbReference type="EMBL" id="QCI66770.1"/>
    </source>
</evidence>
<name>A0A4D7B8K7_9HYPH</name>
<accession>A0A4D7B8K7</accession>
<evidence type="ECO:0000259" key="3">
    <source>
        <dbReference type="Pfam" id="PF07859"/>
    </source>
</evidence>
<dbReference type="PANTHER" id="PTHR48081:SF8">
    <property type="entry name" value="ALPHA_BETA HYDROLASE FOLD-3 DOMAIN-CONTAINING PROTEIN-RELATED"/>
    <property type="match status" value="1"/>
</dbReference>
<dbReference type="Pfam" id="PF07859">
    <property type="entry name" value="Abhydrolase_3"/>
    <property type="match status" value="1"/>
</dbReference>
<reference evidence="4 5" key="1">
    <citation type="submission" date="2019-04" db="EMBL/GenBank/DDBJ databases">
        <title>Phreatobacter aquaticus sp. nov.</title>
        <authorList>
            <person name="Choi A."/>
        </authorList>
    </citation>
    <scope>NUCLEOTIDE SEQUENCE [LARGE SCALE GENOMIC DNA]</scope>
    <source>
        <strain evidence="4 5">KCTC 52518</strain>
    </source>
</reference>
<dbReference type="InterPro" id="IPR013094">
    <property type="entry name" value="AB_hydrolase_3"/>
</dbReference>